<feature type="compositionally biased region" description="Pro residues" evidence="7">
    <location>
        <begin position="1555"/>
        <end position="1564"/>
    </location>
</feature>
<feature type="region of interest" description="Disordered" evidence="7">
    <location>
        <begin position="1874"/>
        <end position="1916"/>
    </location>
</feature>
<feature type="compositionally biased region" description="Low complexity" evidence="7">
    <location>
        <begin position="1962"/>
        <end position="1972"/>
    </location>
</feature>
<evidence type="ECO:0000256" key="3">
    <source>
        <dbReference type="ARBA" id="ARBA00022679"/>
    </source>
</evidence>
<feature type="region of interest" description="Disordered" evidence="7">
    <location>
        <begin position="2457"/>
        <end position="2477"/>
    </location>
</feature>
<keyword evidence="5" id="KW-0418">Kinase</keyword>
<dbReference type="PANTHER" id="PTHR31600">
    <property type="entry name" value="TINY MACROCYSTS PROTEIN B-RELATED"/>
    <property type="match status" value="1"/>
</dbReference>
<feature type="region of interest" description="Disordered" evidence="7">
    <location>
        <begin position="768"/>
        <end position="787"/>
    </location>
</feature>
<keyword evidence="4" id="KW-0547">Nucleotide-binding</keyword>
<feature type="region of interest" description="Disordered" evidence="7">
    <location>
        <begin position="2904"/>
        <end position="2955"/>
    </location>
</feature>
<feature type="region of interest" description="Disordered" evidence="7">
    <location>
        <begin position="1781"/>
        <end position="1805"/>
    </location>
</feature>
<feature type="compositionally biased region" description="Gly residues" evidence="7">
    <location>
        <begin position="1282"/>
        <end position="1291"/>
    </location>
</feature>
<feature type="region of interest" description="Disordered" evidence="7">
    <location>
        <begin position="2987"/>
        <end position="3020"/>
    </location>
</feature>
<feature type="compositionally biased region" description="Gly residues" evidence="7">
    <location>
        <begin position="1257"/>
        <end position="1268"/>
    </location>
</feature>
<organism evidence="10 11">
    <name type="scientific">Chlamydomonas incerta</name>
    <dbReference type="NCBI Taxonomy" id="51695"/>
    <lineage>
        <taxon>Eukaryota</taxon>
        <taxon>Viridiplantae</taxon>
        <taxon>Chlorophyta</taxon>
        <taxon>core chlorophytes</taxon>
        <taxon>Chlorophyceae</taxon>
        <taxon>CS clade</taxon>
        <taxon>Chlamydomonadales</taxon>
        <taxon>Chlamydomonadaceae</taxon>
        <taxon>Chlamydomonas</taxon>
    </lineage>
</organism>
<feature type="compositionally biased region" description="Low complexity" evidence="7">
    <location>
        <begin position="1781"/>
        <end position="1800"/>
    </location>
</feature>
<accession>A0A836B339</accession>
<feature type="compositionally biased region" description="Low complexity" evidence="7">
    <location>
        <begin position="2345"/>
        <end position="2384"/>
    </location>
</feature>
<evidence type="ECO:0000313" key="10">
    <source>
        <dbReference type="EMBL" id="KAG2446182.1"/>
    </source>
</evidence>
<dbReference type="PANTHER" id="PTHR31600:SF2">
    <property type="entry name" value="GAMETE ENRICHED GENE 10 PROTEIN-RELATED"/>
    <property type="match status" value="1"/>
</dbReference>
<dbReference type="GO" id="GO:0005524">
    <property type="term" value="F:ATP binding"/>
    <property type="evidence" value="ECO:0007669"/>
    <property type="project" value="UniProtKB-KW"/>
</dbReference>
<feature type="compositionally biased region" description="Polar residues" evidence="7">
    <location>
        <begin position="2067"/>
        <end position="2080"/>
    </location>
</feature>
<feature type="transmembrane region" description="Helical" evidence="8">
    <location>
        <begin position="233"/>
        <end position="250"/>
    </location>
</feature>
<name>A0A836B339_CHLIN</name>
<feature type="domain" description="PAS" evidence="9">
    <location>
        <begin position="581"/>
        <end position="651"/>
    </location>
</feature>
<feature type="transmembrane region" description="Helical" evidence="8">
    <location>
        <begin position="2880"/>
        <end position="2896"/>
    </location>
</feature>
<feature type="transmembrane region" description="Helical" evidence="8">
    <location>
        <begin position="115"/>
        <end position="134"/>
    </location>
</feature>
<keyword evidence="3" id="KW-0808">Transferase</keyword>
<dbReference type="PROSITE" id="PS50112">
    <property type="entry name" value="PAS"/>
    <property type="match status" value="3"/>
</dbReference>
<dbReference type="GO" id="GO:0009881">
    <property type="term" value="F:photoreceptor activity"/>
    <property type="evidence" value="ECO:0007669"/>
    <property type="project" value="UniProtKB-KW"/>
</dbReference>
<keyword evidence="8" id="KW-0812">Transmembrane</keyword>
<evidence type="ECO:0000256" key="5">
    <source>
        <dbReference type="ARBA" id="ARBA00022777"/>
    </source>
</evidence>
<dbReference type="CDD" id="cd00130">
    <property type="entry name" value="PAS"/>
    <property type="match status" value="1"/>
</dbReference>
<feature type="transmembrane region" description="Helical" evidence="8">
    <location>
        <begin position="3245"/>
        <end position="3264"/>
    </location>
</feature>
<keyword evidence="6" id="KW-0067">ATP-binding</keyword>
<keyword evidence="2" id="KW-0716">Sensory transduction</keyword>
<feature type="compositionally biased region" description="Low complexity" evidence="7">
    <location>
        <begin position="2921"/>
        <end position="2933"/>
    </location>
</feature>
<dbReference type="FunFam" id="3.30.450.20:FF:000060">
    <property type="entry name" value="Sensor protein FixL"/>
    <property type="match status" value="1"/>
</dbReference>
<dbReference type="Pfam" id="PF00989">
    <property type="entry name" value="PAS"/>
    <property type="match status" value="1"/>
</dbReference>
<evidence type="ECO:0000256" key="6">
    <source>
        <dbReference type="ARBA" id="ARBA00022840"/>
    </source>
</evidence>
<feature type="region of interest" description="Disordered" evidence="7">
    <location>
        <begin position="1255"/>
        <end position="1322"/>
    </location>
</feature>
<proteinExistence type="predicted"/>
<feature type="compositionally biased region" description="Gly residues" evidence="7">
    <location>
        <begin position="2937"/>
        <end position="2951"/>
    </location>
</feature>
<feature type="transmembrane region" description="Helical" evidence="8">
    <location>
        <begin position="294"/>
        <end position="315"/>
    </location>
</feature>
<dbReference type="NCBIfam" id="TIGR00229">
    <property type="entry name" value="sensory_box"/>
    <property type="match status" value="1"/>
</dbReference>
<feature type="transmembrane region" description="Helical" evidence="8">
    <location>
        <begin position="262"/>
        <end position="282"/>
    </location>
</feature>
<dbReference type="GO" id="GO:0016301">
    <property type="term" value="F:kinase activity"/>
    <property type="evidence" value="ECO:0007669"/>
    <property type="project" value="UniProtKB-KW"/>
</dbReference>
<feature type="region of interest" description="Disordered" evidence="7">
    <location>
        <begin position="1138"/>
        <end position="1158"/>
    </location>
</feature>
<feature type="region of interest" description="Disordered" evidence="7">
    <location>
        <begin position="3361"/>
        <end position="3387"/>
    </location>
</feature>
<evidence type="ECO:0000256" key="2">
    <source>
        <dbReference type="ARBA" id="ARBA00022606"/>
    </source>
</evidence>
<evidence type="ECO:0000256" key="8">
    <source>
        <dbReference type="SAM" id="Phobius"/>
    </source>
</evidence>
<comment type="caution">
    <text evidence="10">The sequence shown here is derived from an EMBL/GenBank/DDBJ whole genome shotgun (WGS) entry which is preliminary data.</text>
</comment>
<evidence type="ECO:0000256" key="1">
    <source>
        <dbReference type="ARBA" id="ARBA00022543"/>
    </source>
</evidence>
<keyword evidence="1" id="KW-0675">Receptor</keyword>
<sequence>MVGVFGVLFTIVKERYNTGIRWLLLKIALDFLQLFTVVFKPSDGWVIKQDLWLWKLLRTFQFEDFIKPRGYTIFLVALYTMIGLLVFALVLSAWVAWCFQERSFPAVWPIKLLRVYANVFYQVLDVATLTLLQLPFDCQWLGYPVAVRNHLALFPTVICTSLTHLPHMLVAGVALIVYLVTACLNLMADFEMNPTTRNLYATANSTVEVRAFCIKFLMTVVNYGIGWGKMQDVLLLMCSLYLTWMYLKWQPHLFGGVNHMRVGLNAAIALVSLGGCILKFNLHRSHEFRQDVTTIILALMGPVALVGAAVSYLRLNLWAQYVLMRYRTAPPGQKARRIYKFQDAREVEIVARVCRKWTDQHYEVLDRVAVKEAEIVIKGGMQLFPTNAFMAITYVNFLIDVLESTQTGNSQLTAAKKLNPNLMERFAIFAREQEHMQRSAGAKSGESSVDLVSYVEYQRSHKAVMRAHRAALVAIRHFWQLLLHNTVAFTSLAKALHRIEKSVSVAEGIYRAALLRYPSSPKLVRGYAKFLEAVKNNPWKAATYFNEADKLQEAQQQDEAALAVMGDEGESGPGGGGMGGGNAHMLHRVDERINTVFLINSAGIIQMANKNACSLLGYGKGELDGKNINVLMPPPFSQRHNRYIRQYIQTGRERVISSVNTVVALHKNRYVIPVKLAVSKVSGATEDSIFMGVLEPIAADPAEAHVYLLLNGVVTAMDQAFAEWTGYEMTDVLGKELVALVTDPEQLKAVLPKFDPVALVKQQRAANNSSAGGGAADGSSQPTSPAAKLSRGITSLAAATAAAAAQAAAAAEAAATAGPEAVSSLAFLHKYSRPVECSATLQRLGIGTEYMVEVTLRRTGPPHLLALTGPGGKIRYIASELARALGTSPSALHRQPLGDIMPQPWGTLHSAWIKSVSAMGPAAATYVSGAIGGMAAAAAAAAAAGGGRPGGNMSSGSGGMNAGGGPRSSAIGSALVYSDMHGLGRMAGLGGGFGAGPGGGGGYGGGGGGYGGAVEAGTSMHVAPGSCRSGITTVLGSSLRQQGYYRLRITSNDDSGEMQHIVEATASSRQEALSERRLVLTVDAEGLVTEAEDAPSWLFGFSPQQLVGRSLADIVHALKPQPRRAEGDGAAAVATAASKEGEPAVAAAAPTSAAGEAAADPAMGGAEEEMSTTELLSLLISKAMMQGGVSWRVGVTAPIDEQELKALGPMRDAVLAKRTAAAIMEIEVSLDTGALQEEDPAAELPADAAAAAAFGGHADGSGRSGGVPGVATPSLHASRGPTGTGMSGGTRPGSSLSVLPPSPAGMRPGRSTGNGMSASGGSDIMARLSAAGVQPVRRRASVVSQVEGAGGIELGGGADMAAAAEQAADGRPSAGAVGARGGQAMPRAPAGAKGRARRSSWIAVEGPGGGIMVVSGGAMQDATAAVAGSGGRRSSALVGNVTTAAAAAAQLRQSQTQAAGLGGPVYDPASAMQPPSQVRSLAQFFFQAAQPIAEGVEEEELVGQGGADGGAVAAPGSPRSVAANAVRSAVQRSGSLGPASRSRPGSGAASARPRTPSPAPFTPEEPPELLKLSPRAPAAVGSGVTALGNGAASVGDAETEDALEIEELHKELTAARPTGASAAAGAAVAAAAPGGAGLDDVIDDDEIIETVHDLISSHGGTGSRPGSPFTVLYPRPGSGAPGRRAVSSASRAINRPAGESAGVSRIASARPRLGVAAAGAASGAAGASLRRQAAVAAATSVSRSASPAPSGTGMHSASPGVTAALLQEALQRQQLAGAAASPAAAAPGAHAGDSGPAAGSLPAPQAHINPFATATIPEDAEGEAELAQRQGPVAVAAVLGIGATAAALVPPPAAIAALAAADDDAEFVELVPGEPVGDGAAGGDPGMPHTPWPQAPAGMPTTSSAPLPATGVGAGDAALPSLQHALTAPGVSSQPIQPQPPLQRQPSAGRPGLARDPSLRVATATPSTAGAAAKGGGGSRAPSMSQLPHMELDDDPARSLILGTLLSMRSQGTPGNGPLDLLSSFGGPAGEEALASVLLPRLMASGSTHNTDSGMCDRAASKRGTATGITSRHSTATGLSSAGGGGAAAAAGIAAAFAQQQQQQEGEDDCSDLGSAVGDDARVVVIRVSLWRADFLSPVLEVDNTMVVTALAGEELSPPGLLLGCPTPGLVGQRLPDLLQLQERHASGLFQDPSAAGRRGGLKSAAREGSRVGALREITPPHWDGDPAELSLQAVVKEGGPGRTLVVLKPRKPHFGSRTALLRTVADLTTALKQQQHELHEMLQQQEAEEEGAAAPAGAERDGALNDVRDVALLRRSSDGGEARDTGLPADSRRSRSKAVGDGEAAPGGRVGSAGSSRSSDSSVANAGPVVAAGQAQAKPASSGRSTLQPLPPAPLPVSVSALSKASQPAALSPVASAAALVNTGGSSHFTFDAVGGLPPAAAAARGSITAMSEVTADAPPSSKSSDTDSFTGGATVTPIASPMVAVSPMTPSRRGYAEPPPRFAARSEGRFGGGGGGEMQLYDGGGGNGGCAGDGDGGGGGGYGYGAHGAIEGGGGMDRGAGGGGGADGDGIDDNASDVSGVSGMSEVIDSTSHIADYRRGKRYKKLLKVLESPLVQRAARDFTWQALLANVAQLLANALAFVLMTVLMAQQAANVHNLHSASSLNRRMHESFIVMQKLNNIYEGLLPTARYYSNDSIAALSDDLKSLIGEVAQLSTEMYSNVGSNDRPDPAAPYDPDNLQDIWNMPIRHETLFYTNYDANNLTTHNITFKNSTLWDLTNSYVERASEVQHTHPTWGPVHGTLGDWDAYKWVVTNGLLPLYEGMSDALLQMTQTAIQQAEAVNRLQLVLLILQGGVICALLLVYMWWLQRRVSQQRYNLYSLFMLVPVGLLRALASKSVTVADNSDGEASSDDEEEKQQQENMQQHAQLQQQDRMMGGGGEDGGGGGGKGTTINLLSMRGRDANASSAGGLWNKFKGMLGVSNKVAPAAEDKKATGKRGGGRRDRDKSSREQPKRRQLVPSNHDSISLLAPFVLWGVIICILYTVGFVVLRGVRGPMSLISTHNVAVVRMHRAIYYSLHLASQDNDTAKDLLRPVLSAELQALEREWSVVLYGANATLRADRRFRMSYKSTAFNDARLSFLQFRLNKCLEQELAGSLDPNTEGVCLTQNSSFYAATTHGVGFMVDRFLEDNWYLARLPPADININSTHLEYIVAEGQGNVELGVDTVADSLLATVEAAFRRVELLQIFSLVVSWLLAAFFIFVQLRPFVASNRVETQRIARMLSELPPDVDIEGLVSKVLLATGNAGRGAAAAAMAAANAVAAGEASAMAAARGAPASPPPATGGGVSAAMVLRSIWGPSSPPAAAPPEAVAAGANEGSVRRGKKA</sequence>
<feature type="transmembrane region" description="Helical" evidence="8">
    <location>
        <begin position="2848"/>
        <end position="2868"/>
    </location>
</feature>
<dbReference type="InterPro" id="IPR013767">
    <property type="entry name" value="PAS_fold"/>
</dbReference>
<feature type="region of interest" description="Disordered" evidence="7">
    <location>
        <begin position="1499"/>
        <end position="1569"/>
    </location>
</feature>
<dbReference type="Gene3D" id="3.30.450.20">
    <property type="entry name" value="PAS domain"/>
    <property type="match status" value="1"/>
</dbReference>
<evidence type="ECO:0000313" key="11">
    <source>
        <dbReference type="Proteomes" id="UP000650467"/>
    </source>
</evidence>
<feature type="compositionally biased region" description="Basic and acidic residues" evidence="7">
    <location>
        <begin position="2299"/>
        <end position="2325"/>
    </location>
</feature>
<evidence type="ECO:0000256" key="7">
    <source>
        <dbReference type="SAM" id="MobiDB-lite"/>
    </source>
</evidence>
<feature type="region of interest" description="Disordered" evidence="7">
    <location>
        <begin position="1929"/>
        <end position="1991"/>
    </location>
</feature>
<feature type="region of interest" description="Disordered" evidence="7">
    <location>
        <begin position="2276"/>
        <end position="2392"/>
    </location>
</feature>
<reference evidence="10" key="1">
    <citation type="journal article" date="2020" name="bioRxiv">
        <title>Comparative genomics of Chlamydomonas.</title>
        <authorList>
            <person name="Craig R.J."/>
            <person name="Hasan A.R."/>
            <person name="Ness R.W."/>
            <person name="Keightley P.D."/>
        </authorList>
    </citation>
    <scope>NUCLEOTIDE SEQUENCE</scope>
    <source>
        <strain evidence="10">SAG 7.73</strain>
    </source>
</reference>
<evidence type="ECO:0000259" key="9">
    <source>
        <dbReference type="PROSITE" id="PS50112"/>
    </source>
</evidence>
<feature type="region of interest" description="Disordered" evidence="7">
    <location>
        <begin position="1655"/>
        <end position="1704"/>
    </location>
</feature>
<keyword evidence="8" id="KW-1133">Transmembrane helix</keyword>
<dbReference type="SMART" id="SM00091">
    <property type="entry name" value="PAS"/>
    <property type="match status" value="4"/>
</dbReference>
<keyword evidence="1" id="KW-0600">Photoreceptor protein</keyword>
<feature type="region of interest" description="Disordered" evidence="7">
    <location>
        <begin position="2048"/>
        <end position="2081"/>
    </location>
</feature>
<feature type="compositionally biased region" description="Polar residues" evidence="7">
    <location>
        <begin position="1311"/>
        <end position="1320"/>
    </location>
</feature>
<dbReference type="InterPro" id="IPR000014">
    <property type="entry name" value="PAS"/>
</dbReference>
<gene>
    <name evidence="10" type="ORF">HXX76_000775</name>
</gene>
<dbReference type="GO" id="GO:0006355">
    <property type="term" value="P:regulation of DNA-templated transcription"/>
    <property type="evidence" value="ECO:0007669"/>
    <property type="project" value="InterPro"/>
</dbReference>
<feature type="compositionally biased region" description="Polar residues" evidence="7">
    <location>
        <begin position="2462"/>
        <end position="2475"/>
    </location>
</feature>
<evidence type="ECO:0000256" key="4">
    <source>
        <dbReference type="ARBA" id="ARBA00022741"/>
    </source>
</evidence>
<dbReference type="InterPro" id="IPR035965">
    <property type="entry name" value="PAS-like_dom_sf"/>
</dbReference>
<protein>
    <recommendedName>
        <fullName evidence="9">PAS domain-containing protein</fullName>
    </recommendedName>
</protein>
<feature type="domain" description="PAS" evidence="9">
    <location>
        <begin position="711"/>
        <end position="745"/>
    </location>
</feature>
<feature type="region of interest" description="Disordered" evidence="7">
    <location>
        <begin position="2489"/>
        <end position="2518"/>
    </location>
</feature>
<feature type="region of interest" description="Disordered" evidence="7">
    <location>
        <begin position="2193"/>
        <end position="2226"/>
    </location>
</feature>
<feature type="compositionally biased region" description="Low complexity" evidence="7">
    <location>
        <begin position="1510"/>
        <end position="1554"/>
    </location>
</feature>
<dbReference type="SUPFAM" id="SSF55785">
    <property type="entry name" value="PYP-like sensor domain (PAS domain)"/>
    <property type="match status" value="1"/>
</dbReference>
<dbReference type="Proteomes" id="UP000650467">
    <property type="component" value="Unassembled WGS sequence"/>
</dbReference>
<feature type="transmembrane region" description="Helical" evidence="8">
    <location>
        <begin position="71"/>
        <end position="95"/>
    </location>
</feature>
<feature type="transmembrane region" description="Helical" evidence="8">
    <location>
        <begin position="169"/>
        <end position="188"/>
    </location>
</feature>
<feature type="domain" description="PAS" evidence="9">
    <location>
        <begin position="1079"/>
        <end position="1116"/>
    </location>
</feature>
<feature type="transmembrane region" description="Helical" evidence="8">
    <location>
        <begin position="3029"/>
        <end position="3051"/>
    </location>
</feature>
<feature type="compositionally biased region" description="Basic and acidic residues" evidence="7">
    <location>
        <begin position="3002"/>
        <end position="3015"/>
    </location>
</feature>
<keyword evidence="8" id="KW-0472">Membrane</keyword>
<dbReference type="InterPro" id="IPR057352">
    <property type="entry name" value="TPR_TmcB/C"/>
</dbReference>
<feature type="region of interest" description="Disordered" evidence="7">
    <location>
        <begin position="1372"/>
        <end position="1398"/>
    </location>
</feature>
<feature type="transmembrane region" description="Helical" evidence="8">
    <location>
        <begin position="20"/>
        <end position="39"/>
    </location>
</feature>
<dbReference type="InterPro" id="IPR052994">
    <property type="entry name" value="Tiny_macrocysts_regulators"/>
</dbReference>
<keyword evidence="11" id="KW-1185">Reference proteome</keyword>
<dbReference type="Pfam" id="PF25474">
    <property type="entry name" value="TPR_TmcB"/>
    <property type="match status" value="1"/>
</dbReference>
<dbReference type="EMBL" id="JAEHOC010000001">
    <property type="protein sequence ID" value="KAG2446182.1"/>
    <property type="molecule type" value="Genomic_DNA"/>
</dbReference>
<dbReference type="OrthoDB" id="542352at2759"/>
<keyword evidence="1" id="KW-0157">Chromophore</keyword>
<feature type="compositionally biased region" description="Acidic residues" evidence="7">
    <location>
        <begin position="2906"/>
        <end position="2917"/>
    </location>
</feature>